<dbReference type="KEGG" id="acru:HHL28_13520"/>
<accession>A0A858RAF9</accession>
<dbReference type="PANTHER" id="PTHR34290:SF2">
    <property type="entry name" value="OS04G0668800 PROTEIN"/>
    <property type="match status" value="1"/>
</dbReference>
<proteinExistence type="predicted"/>
<dbReference type="InterPro" id="IPR007263">
    <property type="entry name" value="DCC1-like"/>
</dbReference>
<keyword evidence="2" id="KW-1185">Reference proteome</keyword>
<dbReference type="Proteomes" id="UP000501891">
    <property type="component" value="Chromosome"/>
</dbReference>
<organism evidence="1 2">
    <name type="scientific">Aerophototrophica crusticola</name>
    <dbReference type="NCBI Taxonomy" id="1709002"/>
    <lineage>
        <taxon>Bacteria</taxon>
        <taxon>Pseudomonadati</taxon>
        <taxon>Pseudomonadota</taxon>
        <taxon>Alphaproteobacteria</taxon>
        <taxon>Rhodospirillales</taxon>
        <taxon>Rhodospirillaceae</taxon>
        <taxon>Aerophototrophica</taxon>
    </lineage>
</organism>
<evidence type="ECO:0000313" key="1">
    <source>
        <dbReference type="EMBL" id="QJE73976.1"/>
    </source>
</evidence>
<evidence type="ECO:0000313" key="2">
    <source>
        <dbReference type="Proteomes" id="UP000501891"/>
    </source>
</evidence>
<dbReference type="Pfam" id="PF04134">
    <property type="entry name" value="DCC1-like"/>
    <property type="match status" value="1"/>
</dbReference>
<sequence length="134" mass="15351">MTMQGDRHDACTTLYNGACPVCRPEVEHYARLDAKAGNGNRFVNLYEADDLLARYGLDKEEVKRRLHVIGPDGRPYVGVDAFLRIWSAIPRYRWLARLVGARPVKPAARFVYDRALAPLLYAHNKRRERRAARG</sequence>
<dbReference type="EMBL" id="CP051775">
    <property type="protein sequence ID" value="QJE73976.1"/>
    <property type="molecule type" value="Genomic_DNA"/>
</dbReference>
<gene>
    <name evidence="1" type="ORF">HHL28_13520</name>
</gene>
<dbReference type="PANTHER" id="PTHR34290">
    <property type="entry name" value="SI:CH73-390P7.2"/>
    <property type="match status" value="1"/>
</dbReference>
<dbReference type="AlphaFoldDB" id="A0A858RAF9"/>
<protein>
    <submittedName>
        <fullName evidence="1">DUF393 domain-containing protein</fullName>
    </submittedName>
</protein>
<dbReference type="GO" id="GO:0015035">
    <property type="term" value="F:protein-disulfide reductase activity"/>
    <property type="evidence" value="ECO:0007669"/>
    <property type="project" value="InterPro"/>
</dbReference>
<name>A0A858RAF9_9PROT</name>
<reference evidence="1" key="1">
    <citation type="submission" date="2020-04" db="EMBL/GenBank/DDBJ databases">
        <title>A desert anoxygenic phototrophic bacterium fixes CO2 using RubisCO under aerobic conditions.</title>
        <authorList>
            <person name="Tang K."/>
        </authorList>
    </citation>
    <scope>NUCLEOTIDE SEQUENCE [LARGE SCALE GENOMIC DNA]</scope>
    <source>
        <strain evidence="1">MIMtkB3</strain>
    </source>
</reference>
<dbReference type="InterPro" id="IPR044691">
    <property type="entry name" value="DCC1_Trx"/>
</dbReference>